<feature type="binding site" evidence="7">
    <location>
        <begin position="41"/>
        <end position="48"/>
    </location>
    <ligand>
        <name>ATP</name>
        <dbReference type="ChEBI" id="CHEBI:30616"/>
    </ligand>
</feature>
<keyword evidence="2" id="KW-0493">Microtubule</keyword>
<proteinExistence type="inferred from homology"/>
<reference evidence="9" key="1">
    <citation type="submission" date="2022-03" db="EMBL/GenBank/DDBJ databases">
        <authorList>
            <person name="Martin H S."/>
        </authorList>
    </citation>
    <scope>NUCLEOTIDE SEQUENCE</scope>
</reference>
<evidence type="ECO:0000313" key="9">
    <source>
        <dbReference type="EMBL" id="CAH2046818.1"/>
    </source>
</evidence>
<evidence type="ECO:0000256" key="3">
    <source>
        <dbReference type="ARBA" id="ARBA00022741"/>
    </source>
</evidence>
<sequence>MYTFSHIFGPEANQKELFERIVKDNLKKLPEGHSFTLLTYGASGSGKTFTLMGTVAAPGLVPRSLEYVFKVVDAAQKPVFKPADNGAEKLSYAAQENELQFVKQIRHLSAPLREKYRRMSVQLHNDLITSSLDLSNRTKYYVWVSFVEIYNEGIYDLLSSNDRSASSKLVIREDSNGNVYVKGATQVFVRTGEEAYDVMVAGKHNLQVAATGVNAHSSRSHCIFTITMLTETGTVCRVSGWVVGRSGWAAT</sequence>
<protein>
    <recommendedName>
        <fullName evidence="8">Kinesin motor domain-containing protein</fullName>
    </recommendedName>
</protein>
<dbReference type="InterPro" id="IPR036961">
    <property type="entry name" value="Kinesin_motor_dom_sf"/>
</dbReference>
<keyword evidence="4 7" id="KW-0067">ATP-binding</keyword>
<dbReference type="Pfam" id="PF00225">
    <property type="entry name" value="Kinesin"/>
    <property type="match status" value="1"/>
</dbReference>
<dbReference type="InterPro" id="IPR027417">
    <property type="entry name" value="P-loop_NTPase"/>
</dbReference>
<feature type="non-terminal residue" evidence="9">
    <location>
        <position position="1"/>
    </location>
</feature>
<comment type="similarity">
    <text evidence="7">Belongs to the TRAFAC class myosin-kinesin ATPase superfamily. Kinesin family.</text>
</comment>
<evidence type="ECO:0000256" key="4">
    <source>
        <dbReference type="ARBA" id="ARBA00022840"/>
    </source>
</evidence>
<dbReference type="PRINTS" id="PR00380">
    <property type="entry name" value="KINESINHEAVY"/>
</dbReference>
<dbReference type="Gene3D" id="3.40.850.10">
    <property type="entry name" value="Kinesin motor domain"/>
    <property type="match status" value="1"/>
</dbReference>
<dbReference type="SUPFAM" id="SSF52540">
    <property type="entry name" value="P-loop containing nucleoside triphosphate hydrolases"/>
    <property type="match status" value="1"/>
</dbReference>
<evidence type="ECO:0000313" key="10">
    <source>
        <dbReference type="Proteomes" id="UP000837857"/>
    </source>
</evidence>
<evidence type="ECO:0000256" key="7">
    <source>
        <dbReference type="PROSITE-ProRule" id="PRU00283"/>
    </source>
</evidence>
<dbReference type="InterPro" id="IPR027640">
    <property type="entry name" value="Kinesin-like_fam"/>
</dbReference>
<gene>
    <name evidence="9" type="ORF">IPOD504_LOCUS5497</name>
</gene>
<dbReference type="PANTHER" id="PTHR24115">
    <property type="entry name" value="KINESIN-RELATED"/>
    <property type="match status" value="1"/>
</dbReference>
<keyword evidence="5 7" id="KW-0505">Motor protein</keyword>
<evidence type="ECO:0000256" key="5">
    <source>
        <dbReference type="ARBA" id="ARBA00023175"/>
    </source>
</evidence>
<dbReference type="Proteomes" id="UP000837857">
    <property type="component" value="Chromosome 17"/>
</dbReference>
<evidence type="ECO:0000259" key="8">
    <source>
        <dbReference type="PROSITE" id="PS50067"/>
    </source>
</evidence>
<comment type="subcellular location">
    <subcellularLocation>
        <location evidence="1">Cytoplasm</location>
        <location evidence="1">Cytoskeleton</location>
    </subcellularLocation>
</comment>
<dbReference type="PROSITE" id="PS50067">
    <property type="entry name" value="KINESIN_MOTOR_2"/>
    <property type="match status" value="1"/>
</dbReference>
<name>A0ABN8I535_9NEOP</name>
<keyword evidence="6" id="KW-0206">Cytoskeleton</keyword>
<dbReference type="EMBL" id="OW152829">
    <property type="protein sequence ID" value="CAH2046818.1"/>
    <property type="molecule type" value="Genomic_DNA"/>
</dbReference>
<keyword evidence="10" id="KW-1185">Reference proteome</keyword>
<dbReference type="InterPro" id="IPR001752">
    <property type="entry name" value="Kinesin_motor_dom"/>
</dbReference>
<evidence type="ECO:0000256" key="6">
    <source>
        <dbReference type="ARBA" id="ARBA00023212"/>
    </source>
</evidence>
<keyword evidence="3 7" id="KW-0547">Nucleotide-binding</keyword>
<evidence type="ECO:0000256" key="1">
    <source>
        <dbReference type="ARBA" id="ARBA00004245"/>
    </source>
</evidence>
<evidence type="ECO:0000256" key="2">
    <source>
        <dbReference type="ARBA" id="ARBA00022701"/>
    </source>
</evidence>
<feature type="domain" description="Kinesin motor" evidence="8">
    <location>
        <begin position="1"/>
        <end position="251"/>
    </location>
</feature>
<organism evidence="9 10">
    <name type="scientific">Iphiclides podalirius</name>
    <name type="common">scarce swallowtail</name>
    <dbReference type="NCBI Taxonomy" id="110791"/>
    <lineage>
        <taxon>Eukaryota</taxon>
        <taxon>Metazoa</taxon>
        <taxon>Ecdysozoa</taxon>
        <taxon>Arthropoda</taxon>
        <taxon>Hexapoda</taxon>
        <taxon>Insecta</taxon>
        <taxon>Pterygota</taxon>
        <taxon>Neoptera</taxon>
        <taxon>Endopterygota</taxon>
        <taxon>Lepidoptera</taxon>
        <taxon>Glossata</taxon>
        <taxon>Ditrysia</taxon>
        <taxon>Papilionoidea</taxon>
        <taxon>Papilionidae</taxon>
        <taxon>Papilioninae</taxon>
        <taxon>Iphiclides</taxon>
    </lineage>
</organism>
<keyword evidence="6" id="KW-0963">Cytoplasm</keyword>
<dbReference type="PANTHER" id="PTHR24115:SF1008">
    <property type="entry name" value="KINESIN-LIKE PROTEIN SUBITO"/>
    <property type="match status" value="1"/>
</dbReference>
<accession>A0ABN8I535</accession>
<dbReference type="SMART" id="SM00129">
    <property type="entry name" value="KISc"/>
    <property type="match status" value="1"/>
</dbReference>